<dbReference type="AlphaFoldDB" id="A0A1E7WCF4"/>
<dbReference type="EMBL" id="LROM01000129">
    <property type="protein sequence ID" value="OEZ94695.1"/>
    <property type="molecule type" value="Genomic_DNA"/>
</dbReference>
<evidence type="ECO:0000313" key="9">
    <source>
        <dbReference type="EMBL" id="OEZ94695.1"/>
    </source>
</evidence>
<dbReference type="Gene3D" id="1.20.1600.10">
    <property type="entry name" value="Outer membrane efflux proteins (OEP)"/>
    <property type="match status" value="1"/>
</dbReference>
<accession>A0A1E7WCF4</accession>
<dbReference type="GO" id="GO:0015288">
    <property type="term" value="F:porin activity"/>
    <property type="evidence" value="ECO:0007669"/>
    <property type="project" value="TreeGrafter"/>
</dbReference>
<keyword evidence="10" id="KW-1185">Reference proteome</keyword>
<evidence type="ECO:0000256" key="3">
    <source>
        <dbReference type="ARBA" id="ARBA00022448"/>
    </source>
</evidence>
<dbReference type="InterPro" id="IPR010130">
    <property type="entry name" value="T1SS_OMP_TolC"/>
</dbReference>
<dbReference type="PATRIC" id="fig|762836.4.peg.4566"/>
<sequence>MKPVAPSILLLALLYAGSAHAISLMQAYQAALQNDPGYRAATHEYASGIENEVLGRSALLPAVSASYSSSRVEADVVYITNGIESPTRELDYRSKSAVLQVRQPVFSLEAIARYHQGLAQTSYATAVFASRKQELILRLAGAYTEALFANTQLRLAEVQRDVFIEQRAVNTRLFDKGEGTRTDMLETEARLDLAEAQVLEAQDNVQTTLAALSAIVGQQVNSVDDVAAEFRLAPDAALRFDEWRDIALRQNPDIIAMQFAVESSKEDINKARAGHTPRVDLVASYAKNNSDTLNTLNQDSKQKSIGFQVNIPLYSGGAVSASSRQAVAATEKAKADQQATTDKVLVELRKQHAVVVSSVARLRALDKAVASGTMLVTATEQSIKGGVRINLDLLNARQQLYTSRRDQAQARYGYLLAMLKLRSAAGVLDADALREVAAYFR</sequence>
<evidence type="ECO:0000313" key="10">
    <source>
        <dbReference type="Proteomes" id="UP000175989"/>
    </source>
</evidence>
<evidence type="ECO:0000256" key="5">
    <source>
        <dbReference type="ARBA" id="ARBA00022692"/>
    </source>
</evidence>
<evidence type="ECO:0000256" key="4">
    <source>
        <dbReference type="ARBA" id="ARBA00022452"/>
    </source>
</evidence>
<comment type="similarity">
    <text evidence="2">Belongs to the outer membrane factor (OMF) (TC 1.B.17) family.</text>
</comment>
<keyword evidence="8" id="KW-0732">Signal</keyword>
<proteinExistence type="inferred from homology"/>
<comment type="subcellular location">
    <subcellularLocation>
        <location evidence="1">Cell outer membrane</location>
    </subcellularLocation>
</comment>
<gene>
    <name evidence="9" type="primary">tolC_2</name>
    <name evidence="9" type="ORF">DUPY_44370</name>
</gene>
<evidence type="ECO:0000256" key="1">
    <source>
        <dbReference type="ARBA" id="ARBA00004442"/>
    </source>
</evidence>
<feature type="signal peptide" evidence="8">
    <location>
        <begin position="1"/>
        <end position="21"/>
    </location>
</feature>
<evidence type="ECO:0000256" key="2">
    <source>
        <dbReference type="ARBA" id="ARBA00007613"/>
    </source>
</evidence>
<keyword evidence="3" id="KW-0813">Transport</keyword>
<dbReference type="PANTHER" id="PTHR30026:SF20">
    <property type="entry name" value="OUTER MEMBRANE PROTEIN TOLC"/>
    <property type="match status" value="1"/>
</dbReference>
<keyword evidence="7" id="KW-0998">Cell outer membrane</keyword>
<comment type="caution">
    <text evidence="9">The sequence shown here is derived from an EMBL/GenBank/DDBJ whole genome shotgun (WGS) entry which is preliminary data.</text>
</comment>
<dbReference type="InterPro" id="IPR051906">
    <property type="entry name" value="TolC-like"/>
</dbReference>
<dbReference type="Pfam" id="PF02321">
    <property type="entry name" value="OEP"/>
    <property type="match status" value="2"/>
</dbReference>
<dbReference type="InterPro" id="IPR003423">
    <property type="entry name" value="OMP_efflux"/>
</dbReference>
<dbReference type="Proteomes" id="UP000175989">
    <property type="component" value="Unassembled WGS sequence"/>
</dbReference>
<dbReference type="SUPFAM" id="SSF56954">
    <property type="entry name" value="Outer membrane efflux proteins (OEP)"/>
    <property type="match status" value="1"/>
</dbReference>
<evidence type="ECO:0000256" key="6">
    <source>
        <dbReference type="ARBA" id="ARBA00023136"/>
    </source>
</evidence>
<organism evidence="9 10">
    <name type="scientific">Duganella phyllosphaerae</name>
    <dbReference type="NCBI Taxonomy" id="762836"/>
    <lineage>
        <taxon>Bacteria</taxon>
        <taxon>Pseudomonadati</taxon>
        <taxon>Pseudomonadota</taxon>
        <taxon>Betaproteobacteria</taxon>
        <taxon>Burkholderiales</taxon>
        <taxon>Oxalobacteraceae</taxon>
        <taxon>Telluria group</taxon>
        <taxon>Duganella</taxon>
    </lineage>
</organism>
<keyword evidence="6" id="KW-0472">Membrane</keyword>
<protein>
    <submittedName>
        <fullName evidence="9">Outer membrane protein TolC</fullName>
    </submittedName>
</protein>
<dbReference type="PANTHER" id="PTHR30026">
    <property type="entry name" value="OUTER MEMBRANE PROTEIN TOLC"/>
    <property type="match status" value="1"/>
</dbReference>
<name>A0A1E7WCF4_9BURK</name>
<dbReference type="RefSeq" id="WP_229255464.1">
    <property type="nucleotide sequence ID" value="NZ_LROM01000129.1"/>
</dbReference>
<reference evidence="10" key="1">
    <citation type="journal article" date="2016" name="Front. Microbiol.">
        <title>Molecular Keys to the Janthinobacterium and Duganella spp. Interaction with the Plant Pathogen Fusarium graminearum.</title>
        <authorList>
            <person name="Haack F.S."/>
            <person name="Poehlein A."/>
            <person name="Kroger C."/>
            <person name="Voigt C.A."/>
            <person name="Piepenbring M."/>
            <person name="Bode H.B."/>
            <person name="Daniel R."/>
            <person name="Schafer W."/>
            <person name="Streit W.R."/>
        </authorList>
    </citation>
    <scope>NUCLEOTIDE SEQUENCE [LARGE SCALE GENOMIC DNA]</scope>
    <source>
        <strain evidence="10">T54</strain>
    </source>
</reference>
<evidence type="ECO:0000256" key="8">
    <source>
        <dbReference type="SAM" id="SignalP"/>
    </source>
</evidence>
<keyword evidence="5" id="KW-0812">Transmembrane</keyword>
<keyword evidence="4" id="KW-1134">Transmembrane beta strand</keyword>
<evidence type="ECO:0000256" key="7">
    <source>
        <dbReference type="ARBA" id="ARBA00023237"/>
    </source>
</evidence>
<dbReference type="NCBIfam" id="TIGR01844">
    <property type="entry name" value="type_I_sec_TolC"/>
    <property type="match status" value="1"/>
</dbReference>
<dbReference type="GO" id="GO:1990281">
    <property type="term" value="C:efflux pump complex"/>
    <property type="evidence" value="ECO:0007669"/>
    <property type="project" value="TreeGrafter"/>
</dbReference>
<dbReference type="GO" id="GO:0009279">
    <property type="term" value="C:cell outer membrane"/>
    <property type="evidence" value="ECO:0007669"/>
    <property type="project" value="UniProtKB-SubCell"/>
</dbReference>
<feature type="chain" id="PRO_5009206796" evidence="8">
    <location>
        <begin position="22"/>
        <end position="441"/>
    </location>
</feature>
<dbReference type="GO" id="GO:0015562">
    <property type="term" value="F:efflux transmembrane transporter activity"/>
    <property type="evidence" value="ECO:0007669"/>
    <property type="project" value="InterPro"/>
</dbReference>